<protein>
    <submittedName>
        <fullName evidence="2">Uncharacterized protein</fullName>
    </submittedName>
</protein>
<evidence type="ECO:0000313" key="2">
    <source>
        <dbReference type="EMBL" id="KDQ49737.1"/>
    </source>
</evidence>
<evidence type="ECO:0000313" key="3">
    <source>
        <dbReference type="Proteomes" id="UP000027265"/>
    </source>
</evidence>
<feature type="compositionally biased region" description="Polar residues" evidence="1">
    <location>
        <begin position="21"/>
        <end position="53"/>
    </location>
</feature>
<dbReference type="AlphaFoldDB" id="A0A067PFD3"/>
<dbReference type="HOGENOM" id="CLU_700325_0_0_1"/>
<name>A0A067PFD3_9AGAM</name>
<organism evidence="2 3">
    <name type="scientific">Jaapia argillacea MUCL 33604</name>
    <dbReference type="NCBI Taxonomy" id="933084"/>
    <lineage>
        <taxon>Eukaryota</taxon>
        <taxon>Fungi</taxon>
        <taxon>Dikarya</taxon>
        <taxon>Basidiomycota</taxon>
        <taxon>Agaricomycotina</taxon>
        <taxon>Agaricomycetes</taxon>
        <taxon>Agaricomycetidae</taxon>
        <taxon>Jaapiales</taxon>
        <taxon>Jaapiaceae</taxon>
        <taxon>Jaapia</taxon>
    </lineage>
</organism>
<evidence type="ECO:0000256" key="1">
    <source>
        <dbReference type="SAM" id="MobiDB-lite"/>
    </source>
</evidence>
<dbReference type="InParanoid" id="A0A067PFD3"/>
<dbReference type="EMBL" id="KL197775">
    <property type="protein sequence ID" value="KDQ49737.1"/>
    <property type="molecule type" value="Genomic_DNA"/>
</dbReference>
<proteinExistence type="predicted"/>
<sequence length="394" mass="42746">MTCNGCKRRFCKKPFGWNDSPVTSRGTSPVNEVHTGDSNLRSVVPESSNTDPTPTLGVGVSTSAPIPSAVYDLTPSNDTFPIGGGDYIMQELFQEWDNLNTESFPRALYPPPSEFDLLQSPHLDLGLDDSQMDVDEAPIFGSIAPGNMEAPHPMTSTPVYTMEHGNIHEAESARLALTRFLDIIGGAGVSSTMRGDLLALARRELDKVPGAALANHSSEQFEMPPPPGPSQEQTVIYAGANLEPSYMTFSLPGTSAPSRRTSRIQRDEMILSIKQYLLNKLFDIGAHVSSDFVPWSTLPRLVEERGCEIVNWPKGVRLPFSPEDKGVRGRPKRDIDLLYKAITNPDESCRLTFQPSPSVASGSGVQSMSSEPDALGGAAGVVTMRVRPQGGFRQ</sequence>
<dbReference type="Proteomes" id="UP000027265">
    <property type="component" value="Unassembled WGS sequence"/>
</dbReference>
<feature type="region of interest" description="Disordered" evidence="1">
    <location>
        <begin position="21"/>
        <end position="60"/>
    </location>
</feature>
<accession>A0A067PFD3</accession>
<gene>
    <name evidence="2" type="ORF">JAAARDRAFT_82099</name>
</gene>
<reference evidence="3" key="1">
    <citation type="journal article" date="2014" name="Proc. Natl. Acad. Sci. U.S.A.">
        <title>Extensive sampling of basidiomycete genomes demonstrates inadequacy of the white-rot/brown-rot paradigm for wood decay fungi.</title>
        <authorList>
            <person name="Riley R."/>
            <person name="Salamov A.A."/>
            <person name="Brown D.W."/>
            <person name="Nagy L.G."/>
            <person name="Floudas D."/>
            <person name="Held B.W."/>
            <person name="Levasseur A."/>
            <person name="Lombard V."/>
            <person name="Morin E."/>
            <person name="Otillar R."/>
            <person name="Lindquist E.A."/>
            <person name="Sun H."/>
            <person name="LaButti K.M."/>
            <person name="Schmutz J."/>
            <person name="Jabbour D."/>
            <person name="Luo H."/>
            <person name="Baker S.E."/>
            <person name="Pisabarro A.G."/>
            <person name="Walton J.D."/>
            <person name="Blanchette R.A."/>
            <person name="Henrissat B."/>
            <person name="Martin F."/>
            <person name="Cullen D."/>
            <person name="Hibbett D.S."/>
            <person name="Grigoriev I.V."/>
        </authorList>
    </citation>
    <scope>NUCLEOTIDE SEQUENCE [LARGE SCALE GENOMIC DNA]</scope>
    <source>
        <strain evidence="3">MUCL 33604</strain>
    </source>
</reference>
<keyword evidence="3" id="KW-1185">Reference proteome</keyword>